<proteinExistence type="predicted"/>
<name>A0A6J5L183_9CAUD</name>
<dbReference type="EMBL" id="LR796269">
    <property type="protein sequence ID" value="CAB4132921.1"/>
    <property type="molecule type" value="Genomic_DNA"/>
</dbReference>
<accession>A0A6J5L183</accession>
<evidence type="ECO:0000313" key="2">
    <source>
        <dbReference type="EMBL" id="CAB4132921.1"/>
    </source>
</evidence>
<dbReference type="EMBL" id="LR796204">
    <property type="protein sequence ID" value="CAB4127016.1"/>
    <property type="molecule type" value="Genomic_DNA"/>
</dbReference>
<protein>
    <submittedName>
        <fullName evidence="1">Uncharacterized protein</fullName>
    </submittedName>
</protein>
<reference evidence="1" key="1">
    <citation type="submission" date="2020-04" db="EMBL/GenBank/DDBJ databases">
        <authorList>
            <person name="Chiriac C."/>
            <person name="Salcher M."/>
            <person name="Ghai R."/>
            <person name="Kavagutti S V."/>
        </authorList>
    </citation>
    <scope>NUCLEOTIDE SEQUENCE</scope>
</reference>
<evidence type="ECO:0000313" key="1">
    <source>
        <dbReference type="EMBL" id="CAB4127016.1"/>
    </source>
</evidence>
<gene>
    <name evidence="2" type="ORF">UFOVP254_16</name>
    <name evidence="1" type="ORF">UFOVP76_37</name>
</gene>
<organism evidence="1">
    <name type="scientific">uncultured Caudovirales phage</name>
    <dbReference type="NCBI Taxonomy" id="2100421"/>
    <lineage>
        <taxon>Viruses</taxon>
        <taxon>Duplodnaviria</taxon>
        <taxon>Heunggongvirae</taxon>
        <taxon>Uroviricota</taxon>
        <taxon>Caudoviricetes</taxon>
        <taxon>Peduoviridae</taxon>
        <taxon>Maltschvirus</taxon>
        <taxon>Maltschvirus maltsch</taxon>
    </lineage>
</organism>
<sequence>MNDRELMQQALEALDCIYSPLHVSEINKVGAAMTALRAALAEPGTCTWWQDGDSDSGVYATSCRHYFDLNDGTPEDNKMQWCCYCGKRLMQELITEGEDE</sequence>